<organism evidence="4 5">
    <name type="scientific">Amylolactobacillus amylotrophicus DSM 20534</name>
    <dbReference type="NCBI Taxonomy" id="1423722"/>
    <lineage>
        <taxon>Bacteria</taxon>
        <taxon>Bacillati</taxon>
        <taxon>Bacillota</taxon>
        <taxon>Bacilli</taxon>
        <taxon>Lactobacillales</taxon>
        <taxon>Lactobacillaceae</taxon>
        <taxon>Amylolactobacillus</taxon>
    </lineage>
</organism>
<feature type="compositionally biased region" description="Basic and acidic residues" evidence="3">
    <location>
        <begin position="1"/>
        <end position="22"/>
    </location>
</feature>
<evidence type="ECO:0000256" key="1">
    <source>
        <dbReference type="ARBA" id="ARBA00005721"/>
    </source>
</evidence>
<name>A0A0R1H2U6_9LACO</name>
<dbReference type="AlphaFoldDB" id="A0A0R1H2U6"/>
<dbReference type="RefSeq" id="WP_236693787.1">
    <property type="nucleotide sequence ID" value="NZ_AZCV01000003.1"/>
</dbReference>
<protein>
    <recommendedName>
        <fullName evidence="2">Stress response regulator gls24 homolog</fullName>
    </recommendedName>
</protein>
<dbReference type="PANTHER" id="PTHR34297:SF3">
    <property type="entry name" value="ALKALINE SHOCK PROTEIN 23"/>
    <property type="match status" value="1"/>
</dbReference>
<feature type="region of interest" description="Disordered" evidence="3">
    <location>
        <begin position="1"/>
        <end position="55"/>
    </location>
</feature>
<evidence type="ECO:0000256" key="3">
    <source>
        <dbReference type="SAM" id="MobiDB-lite"/>
    </source>
</evidence>
<dbReference type="Pfam" id="PF03780">
    <property type="entry name" value="Asp23"/>
    <property type="match status" value="1"/>
</dbReference>
<evidence type="ECO:0000313" key="5">
    <source>
        <dbReference type="Proteomes" id="UP000050909"/>
    </source>
</evidence>
<evidence type="ECO:0000313" key="4">
    <source>
        <dbReference type="EMBL" id="KRK37810.1"/>
    </source>
</evidence>
<accession>A0A0R1H2U6</accession>
<proteinExistence type="inferred from homology"/>
<dbReference type="PANTHER" id="PTHR34297">
    <property type="entry name" value="HYPOTHETICAL CYTOSOLIC PROTEIN-RELATED"/>
    <property type="match status" value="1"/>
</dbReference>
<comment type="caution">
    <text evidence="4">The sequence shown here is derived from an EMBL/GenBank/DDBJ whole genome shotgun (WGS) entry which is preliminary data.</text>
</comment>
<feature type="region of interest" description="Disordered" evidence="3">
    <location>
        <begin position="167"/>
        <end position="217"/>
    </location>
</feature>
<dbReference type="PATRIC" id="fig|1423722.3.peg.1168"/>
<comment type="similarity">
    <text evidence="1">Belongs to the asp23 family.</text>
</comment>
<dbReference type="EMBL" id="AZCV01000003">
    <property type="protein sequence ID" value="KRK37810.1"/>
    <property type="molecule type" value="Genomic_DNA"/>
</dbReference>
<reference evidence="4 5" key="1">
    <citation type="journal article" date="2015" name="Genome Announc.">
        <title>Expanding the biotechnology potential of lactobacilli through comparative genomics of 213 strains and associated genera.</title>
        <authorList>
            <person name="Sun Z."/>
            <person name="Harris H.M."/>
            <person name="McCann A."/>
            <person name="Guo C."/>
            <person name="Argimon S."/>
            <person name="Zhang W."/>
            <person name="Yang X."/>
            <person name="Jeffery I.B."/>
            <person name="Cooney J.C."/>
            <person name="Kagawa T.F."/>
            <person name="Liu W."/>
            <person name="Song Y."/>
            <person name="Salvetti E."/>
            <person name="Wrobel A."/>
            <person name="Rasinkangas P."/>
            <person name="Parkhill J."/>
            <person name="Rea M.C."/>
            <person name="O'Sullivan O."/>
            <person name="Ritari J."/>
            <person name="Douillard F.P."/>
            <person name="Paul Ross R."/>
            <person name="Yang R."/>
            <person name="Briner A.E."/>
            <person name="Felis G.E."/>
            <person name="de Vos W.M."/>
            <person name="Barrangou R."/>
            <person name="Klaenhammer T.R."/>
            <person name="Caufield P.W."/>
            <person name="Cui Y."/>
            <person name="Zhang H."/>
            <person name="O'Toole P.W."/>
        </authorList>
    </citation>
    <scope>NUCLEOTIDE SEQUENCE [LARGE SCALE GENOMIC DNA]</scope>
    <source>
        <strain evidence="4 5">DSM 20534</strain>
    </source>
</reference>
<gene>
    <name evidence="4" type="ORF">FC62_GL001145</name>
</gene>
<keyword evidence="5" id="KW-1185">Reference proteome</keyword>
<sequence length="217" mass="24273">MDKTMSKSKDQLTSKDINEQVRTETGQIDSTQTGKKDSGSLSTQDVNQTKDSSKSQIRGDLTFDDQVIQKIVGIALDKVDGLLSVDGGFFSNITSKLVNTDQTTSGIDVEVGKKQVAVDLEIVAEYQKRIPEIYDKMKDIIQREVHQMTNLDVVELNVNVVDVMTREEHEKQSDTVQDKLSRATEKTGEFISDKTEQATEATKRAVDKSRSRAEQIR</sequence>
<evidence type="ECO:0000256" key="2">
    <source>
        <dbReference type="ARBA" id="ARBA00039575"/>
    </source>
</evidence>
<dbReference type="Proteomes" id="UP000050909">
    <property type="component" value="Unassembled WGS sequence"/>
</dbReference>
<dbReference type="InterPro" id="IPR005531">
    <property type="entry name" value="Asp23"/>
</dbReference>
<feature type="compositionally biased region" description="Polar residues" evidence="3">
    <location>
        <begin position="23"/>
        <end position="55"/>
    </location>
</feature>